<dbReference type="PANTHER" id="PTHR13265:SF0">
    <property type="entry name" value="HPR1"/>
    <property type="match status" value="1"/>
</dbReference>
<dbReference type="EMBL" id="JAUJYO010000003">
    <property type="protein sequence ID" value="KAK1321134.1"/>
    <property type="molecule type" value="Genomic_DNA"/>
</dbReference>
<keyword evidence="3" id="KW-1185">Reference proteome</keyword>
<feature type="region of interest" description="Disordered" evidence="1">
    <location>
        <begin position="486"/>
        <end position="614"/>
    </location>
</feature>
<reference evidence="2" key="2">
    <citation type="submission" date="2023-06" db="EMBL/GenBank/DDBJ databases">
        <authorList>
            <person name="Ma L."/>
            <person name="Liu K.-W."/>
            <person name="Li Z."/>
            <person name="Hsiao Y.-Y."/>
            <person name="Qi Y."/>
            <person name="Fu T."/>
            <person name="Tang G."/>
            <person name="Zhang D."/>
            <person name="Sun W.-H."/>
            <person name="Liu D.-K."/>
            <person name="Li Y."/>
            <person name="Chen G.-Z."/>
            <person name="Liu X.-D."/>
            <person name="Liao X.-Y."/>
            <person name="Jiang Y.-T."/>
            <person name="Yu X."/>
            <person name="Hao Y."/>
            <person name="Huang J."/>
            <person name="Zhao X.-W."/>
            <person name="Ke S."/>
            <person name="Chen Y.-Y."/>
            <person name="Wu W.-L."/>
            <person name="Hsu J.-L."/>
            <person name="Lin Y.-F."/>
            <person name="Huang M.-D."/>
            <person name="Li C.-Y."/>
            <person name="Huang L."/>
            <person name="Wang Z.-W."/>
            <person name="Zhao X."/>
            <person name="Zhong W.-Y."/>
            <person name="Peng D.-H."/>
            <person name="Ahmad S."/>
            <person name="Lan S."/>
            <person name="Zhang J.-S."/>
            <person name="Tsai W.-C."/>
            <person name="Van De Peer Y."/>
            <person name="Liu Z.-J."/>
        </authorList>
    </citation>
    <scope>NUCLEOTIDE SEQUENCE</scope>
    <source>
        <strain evidence="2">CP</strain>
        <tissue evidence="2">Leaves</tissue>
    </source>
</reference>
<dbReference type="Pfam" id="PF11957">
    <property type="entry name" value="efThoc1"/>
    <property type="match status" value="2"/>
</dbReference>
<gene>
    <name evidence="2" type="ORF">QJS10_CPA03g02551</name>
</gene>
<protein>
    <recommendedName>
        <fullName evidence="4">THO complex subunit 1</fullName>
    </recommendedName>
</protein>
<dbReference type="Proteomes" id="UP001180020">
    <property type="component" value="Unassembled WGS sequence"/>
</dbReference>
<dbReference type="GO" id="GO:0006406">
    <property type="term" value="P:mRNA export from nucleus"/>
    <property type="evidence" value="ECO:0007669"/>
    <property type="project" value="TreeGrafter"/>
</dbReference>
<evidence type="ECO:0000256" key="1">
    <source>
        <dbReference type="SAM" id="MobiDB-lite"/>
    </source>
</evidence>
<dbReference type="GO" id="GO:0000445">
    <property type="term" value="C:THO complex part of transcription export complex"/>
    <property type="evidence" value="ECO:0007669"/>
    <property type="project" value="TreeGrafter"/>
</dbReference>
<dbReference type="InterPro" id="IPR021861">
    <property type="entry name" value="THO_THOC1"/>
</dbReference>
<feature type="compositionally biased region" description="Acidic residues" evidence="1">
    <location>
        <begin position="570"/>
        <end position="596"/>
    </location>
</feature>
<name>A0AAV9F7G7_ACOCL</name>
<comment type="caution">
    <text evidence="2">The sequence shown here is derived from an EMBL/GenBank/DDBJ whole genome shotgun (WGS) entry which is preliminary data.</text>
</comment>
<evidence type="ECO:0000313" key="2">
    <source>
        <dbReference type="EMBL" id="KAK1321134.1"/>
    </source>
</evidence>
<proteinExistence type="predicted"/>
<reference evidence="2" key="1">
    <citation type="journal article" date="2023" name="Nat. Commun.">
        <title>Diploid and tetraploid genomes of Acorus and the evolution of monocots.</title>
        <authorList>
            <person name="Ma L."/>
            <person name="Liu K.W."/>
            <person name="Li Z."/>
            <person name="Hsiao Y.Y."/>
            <person name="Qi Y."/>
            <person name="Fu T."/>
            <person name="Tang G.D."/>
            <person name="Zhang D."/>
            <person name="Sun W.H."/>
            <person name="Liu D.K."/>
            <person name="Li Y."/>
            <person name="Chen G.Z."/>
            <person name="Liu X.D."/>
            <person name="Liao X.Y."/>
            <person name="Jiang Y.T."/>
            <person name="Yu X."/>
            <person name="Hao Y."/>
            <person name="Huang J."/>
            <person name="Zhao X.W."/>
            <person name="Ke S."/>
            <person name="Chen Y.Y."/>
            <person name="Wu W.L."/>
            <person name="Hsu J.L."/>
            <person name="Lin Y.F."/>
            <person name="Huang M.D."/>
            <person name="Li C.Y."/>
            <person name="Huang L."/>
            <person name="Wang Z.W."/>
            <person name="Zhao X."/>
            <person name="Zhong W.Y."/>
            <person name="Peng D.H."/>
            <person name="Ahmad S."/>
            <person name="Lan S."/>
            <person name="Zhang J.S."/>
            <person name="Tsai W.C."/>
            <person name="Van de Peer Y."/>
            <person name="Liu Z.J."/>
        </authorList>
    </citation>
    <scope>NUCLEOTIDE SEQUENCE</scope>
    <source>
        <strain evidence="2">CP</strain>
    </source>
</reference>
<evidence type="ECO:0000313" key="3">
    <source>
        <dbReference type="Proteomes" id="UP001180020"/>
    </source>
</evidence>
<evidence type="ECO:0008006" key="4">
    <source>
        <dbReference type="Google" id="ProtNLM"/>
    </source>
</evidence>
<accession>A0AAV9F7G7</accession>
<dbReference type="PANTHER" id="PTHR13265">
    <property type="entry name" value="THO COMPLEX SUBUNIT 1"/>
    <property type="match status" value="1"/>
</dbReference>
<sequence length="614" mass="68845">MAEATPALRILLHERAPVHVSCHADRDRVVEVFRTALSRPGPPADFALQAVQDAIKPQRQTVLVQDENQLLENALRTLLQEMVSSAVKFGQRVMQYGQSIDDGECDNGQVSRLLDIVLYLCERGHVEGGMIFQLLEDLTEMSTMKDCEEVFAYIEGKQNILGKQELFGRGKLVMLRTCNQLLRRLSKANDVVFCGRIIMFLAHFFPLSERSAVNIKGLFNISNETKFEKDAPDGISLDFNFYKTFWSLQVNYATLLVVLDAFEAQPLSEDDGHSSGIEEASSFNIKYLTSSKLMGLELKDPSFRRHILVQCLILFDYLKSFNICILHALAGTWEKRQRRTIREHASNVGDWEIKNCLNCGDGQSRIHQNCLVFIRVRITHLIFLSDENALKKWTIIQSRRLYDVTAENALTDPERICTPSVAEYWKPLAEDMDVSAGIEAEYHHKNNRVYCWKGLRFSARQDLEGFSRFTEHGIEGVVPPDLLPSEVRSKFQTKPNEKSKRAKKDEEIKGATTIDEIQSATAASEGDNGGNGGEPDNAAEPMDADASIVAVPQHGEPNQEGQKQTPEMDMGNDAEQSEAEVEAEEAEADGDVDPEAETNSANGELQEERAGESP</sequence>
<dbReference type="AlphaFoldDB" id="A0AAV9F7G7"/>
<feature type="compositionally biased region" description="Basic and acidic residues" evidence="1">
    <location>
        <begin position="495"/>
        <end position="509"/>
    </location>
</feature>
<organism evidence="2 3">
    <name type="scientific">Acorus calamus</name>
    <name type="common">Sweet flag</name>
    <dbReference type="NCBI Taxonomy" id="4465"/>
    <lineage>
        <taxon>Eukaryota</taxon>
        <taxon>Viridiplantae</taxon>
        <taxon>Streptophyta</taxon>
        <taxon>Embryophyta</taxon>
        <taxon>Tracheophyta</taxon>
        <taxon>Spermatophyta</taxon>
        <taxon>Magnoliopsida</taxon>
        <taxon>Liliopsida</taxon>
        <taxon>Acoraceae</taxon>
        <taxon>Acorus</taxon>
    </lineage>
</organism>